<dbReference type="InterPro" id="IPR029055">
    <property type="entry name" value="Ntn_hydrolases_N"/>
</dbReference>
<keyword evidence="8" id="KW-0031">Aminopeptidase</keyword>
<evidence type="ECO:0000256" key="2">
    <source>
        <dbReference type="ARBA" id="ARBA00022801"/>
    </source>
</evidence>
<dbReference type="KEGG" id="teq:TEQUI_0381"/>
<dbReference type="GO" id="GO:0006508">
    <property type="term" value="P:proteolysis"/>
    <property type="evidence" value="ECO:0007669"/>
    <property type="project" value="UniProtKB-KW"/>
</dbReference>
<dbReference type="Gene3D" id="3.60.20.30">
    <property type="entry name" value="(Glycosyl)asparaginase"/>
    <property type="match status" value="1"/>
</dbReference>
<keyword evidence="1" id="KW-0645">Protease</keyword>
<accession>A0A654KHJ1</accession>
<evidence type="ECO:0000256" key="6">
    <source>
        <dbReference type="PIRSR" id="PIRSR600246-2"/>
    </source>
</evidence>
<keyword evidence="2 8" id="KW-0378">Hydrolase</keyword>
<organism evidence="8 9">
    <name type="scientific">Taylorella equigenitalis (strain MCE9)</name>
    <dbReference type="NCBI Taxonomy" id="937774"/>
    <lineage>
        <taxon>Bacteria</taxon>
        <taxon>Pseudomonadati</taxon>
        <taxon>Pseudomonadota</taxon>
        <taxon>Betaproteobacteria</taxon>
        <taxon>Burkholderiales</taxon>
        <taxon>Alcaligenaceae</taxon>
        <taxon>Taylorella</taxon>
    </lineage>
</organism>
<gene>
    <name evidence="8" type="ordered locus">TEQUI_0381</name>
</gene>
<evidence type="ECO:0000313" key="9">
    <source>
        <dbReference type="Proteomes" id="UP000007472"/>
    </source>
</evidence>
<feature type="active site" description="Nucleophile" evidence="5">
    <location>
        <position position="185"/>
    </location>
</feature>
<feature type="binding site" evidence="6">
    <location>
        <begin position="213"/>
        <end position="216"/>
    </location>
    <ligand>
        <name>substrate</name>
    </ligand>
</feature>
<dbReference type="GO" id="GO:0004177">
    <property type="term" value="F:aminopeptidase activity"/>
    <property type="evidence" value="ECO:0007669"/>
    <property type="project" value="UniProtKB-KW"/>
</dbReference>
<dbReference type="FunFam" id="3.60.20.30:FF:000001">
    <property type="entry name" value="Isoaspartyl peptidase/L-asparaginase"/>
    <property type="match status" value="1"/>
</dbReference>
<dbReference type="Proteomes" id="UP000007472">
    <property type="component" value="Chromosome"/>
</dbReference>
<evidence type="ECO:0000256" key="7">
    <source>
        <dbReference type="PIRSR" id="PIRSR600246-3"/>
    </source>
</evidence>
<dbReference type="EMBL" id="CP002456">
    <property type="protein sequence ID" value="ADU91326.1"/>
    <property type="molecule type" value="Genomic_DNA"/>
</dbReference>
<dbReference type="PANTHER" id="PTHR10188">
    <property type="entry name" value="L-ASPARAGINASE"/>
    <property type="match status" value="1"/>
</dbReference>
<evidence type="ECO:0000256" key="4">
    <source>
        <dbReference type="ARBA" id="ARBA00069124"/>
    </source>
</evidence>
<evidence type="ECO:0000256" key="3">
    <source>
        <dbReference type="ARBA" id="ARBA00022813"/>
    </source>
</evidence>
<dbReference type="GO" id="GO:0016811">
    <property type="term" value="F:hydrolase activity, acting on carbon-nitrogen (but not peptide) bonds, in linear amides"/>
    <property type="evidence" value="ECO:0007669"/>
    <property type="project" value="UniProtKB-ARBA"/>
</dbReference>
<feature type="binding site" evidence="6">
    <location>
        <begin position="236"/>
        <end position="239"/>
    </location>
    <ligand>
        <name>substrate</name>
    </ligand>
</feature>
<feature type="site" description="Cleavage; by autolysis" evidence="7">
    <location>
        <begin position="184"/>
        <end position="185"/>
    </location>
</feature>
<sequence length="322" mass="33866">MKGPVIAIHGGAGAISKHEISSELEKQYRDSLRDIIEAGADALSKGASALDSVALAVSMFEDNPLFNAGRGSVFTHESKHELDASIMCGRTLNCGAVAGLTNIKNPIYAARCVMEKSKHVLMISEGAEDFLKSQGFETVPNCYFSTDIRLKQLQKLIKAGGDDVLLDHDSGQKNPPIDESKKMGTVGAVALDSYGNLAAATSTGGMTNKMPGRVGDSPIIGAGCYANNQTCAVSTTGHGEHFIRSVVAYDISALMQYKGLSLVEACNEVVHKKLPSINGSGGLIAVDRNGNASLPFNSSGMYRALGYANGTREVGIYASDSI</sequence>
<dbReference type="PANTHER" id="PTHR10188:SF6">
    <property type="entry name" value="N(4)-(BETA-N-ACETYLGLUCOSAMINYL)-L-ASPARAGINASE"/>
    <property type="match status" value="1"/>
</dbReference>
<dbReference type="InterPro" id="IPR000246">
    <property type="entry name" value="Peptidase_T2"/>
</dbReference>
<reference evidence="8 9" key="1">
    <citation type="journal article" date="2011" name="J. Bacteriol.">
        <title>Genome sequence of Taylorella equigenitalis MCE9, the causative agent of contagious equine metritis.</title>
        <authorList>
            <person name="Hebert L."/>
            <person name="Moumen B."/>
            <person name="Duquesne F."/>
            <person name="Breuil M.F."/>
            <person name="Laugier C."/>
            <person name="Batto J.M."/>
            <person name="Renault P."/>
            <person name="Petry S."/>
        </authorList>
    </citation>
    <scope>NUCLEOTIDE SEQUENCE [LARGE SCALE GENOMIC DNA]</scope>
    <source>
        <strain evidence="8 9">MCE9</strain>
    </source>
</reference>
<dbReference type="SUPFAM" id="SSF56235">
    <property type="entry name" value="N-terminal nucleophile aminohydrolases (Ntn hydrolases)"/>
    <property type="match status" value="1"/>
</dbReference>
<evidence type="ECO:0000256" key="1">
    <source>
        <dbReference type="ARBA" id="ARBA00022670"/>
    </source>
</evidence>
<keyword evidence="3" id="KW-0068">Autocatalytic cleavage</keyword>
<evidence type="ECO:0000256" key="5">
    <source>
        <dbReference type="PIRSR" id="PIRSR600246-1"/>
    </source>
</evidence>
<dbReference type="AlphaFoldDB" id="A0A654KHJ1"/>
<dbReference type="CDD" id="cd04701">
    <property type="entry name" value="Asparaginase_2"/>
    <property type="match status" value="1"/>
</dbReference>
<evidence type="ECO:0000313" key="8">
    <source>
        <dbReference type="EMBL" id="ADU91326.1"/>
    </source>
</evidence>
<proteinExistence type="predicted"/>
<name>A0A654KHJ1_TAYEM</name>
<dbReference type="Pfam" id="PF01112">
    <property type="entry name" value="Asparaginase_2"/>
    <property type="match status" value="1"/>
</dbReference>
<protein>
    <recommendedName>
        <fullName evidence="4">Isoaspartyl peptidase</fullName>
    </recommendedName>
</protein>